<name>A0A6I4SYZ7_9SPHN</name>
<keyword evidence="1" id="KW-0472">Membrane</keyword>
<reference evidence="2 3" key="1">
    <citation type="submission" date="2019-12" db="EMBL/GenBank/DDBJ databases">
        <title>Genomic-based taxomic classification of the family Erythrobacteraceae.</title>
        <authorList>
            <person name="Xu L."/>
        </authorList>
    </citation>
    <scope>NUCLEOTIDE SEQUENCE [LARGE SCALE GENOMIC DNA]</scope>
    <source>
        <strain evidence="2 3">MCCC 1K01500</strain>
    </source>
</reference>
<evidence type="ECO:0000313" key="3">
    <source>
        <dbReference type="Proteomes" id="UP000433652"/>
    </source>
</evidence>
<dbReference type="Proteomes" id="UP000433652">
    <property type="component" value="Unassembled WGS sequence"/>
</dbReference>
<proteinExistence type="predicted"/>
<protein>
    <submittedName>
        <fullName evidence="2">Uncharacterized protein</fullName>
    </submittedName>
</protein>
<feature type="transmembrane region" description="Helical" evidence="1">
    <location>
        <begin position="102"/>
        <end position="122"/>
    </location>
</feature>
<feature type="transmembrane region" description="Helical" evidence="1">
    <location>
        <begin position="76"/>
        <end position="96"/>
    </location>
</feature>
<accession>A0A6I4SYZ7</accession>
<evidence type="ECO:0000313" key="2">
    <source>
        <dbReference type="EMBL" id="MXO60420.1"/>
    </source>
</evidence>
<organism evidence="2 3">
    <name type="scientific">Croceibacterium salegens</name>
    <dbReference type="NCBI Taxonomy" id="1737568"/>
    <lineage>
        <taxon>Bacteria</taxon>
        <taxon>Pseudomonadati</taxon>
        <taxon>Pseudomonadota</taxon>
        <taxon>Alphaproteobacteria</taxon>
        <taxon>Sphingomonadales</taxon>
        <taxon>Erythrobacteraceae</taxon>
        <taxon>Croceibacterium</taxon>
    </lineage>
</organism>
<keyword evidence="1" id="KW-0812">Transmembrane</keyword>
<keyword evidence="1" id="KW-1133">Transmembrane helix</keyword>
<dbReference type="RefSeq" id="WP_159796246.1">
    <property type="nucleotide sequence ID" value="NZ_WTYM01000052.1"/>
</dbReference>
<feature type="transmembrane region" description="Helical" evidence="1">
    <location>
        <begin position="49"/>
        <end position="69"/>
    </location>
</feature>
<feature type="transmembrane region" description="Helical" evidence="1">
    <location>
        <begin position="12"/>
        <end position="37"/>
    </location>
</feature>
<gene>
    <name evidence="2" type="ORF">GRI89_12820</name>
</gene>
<comment type="caution">
    <text evidence="2">The sequence shown here is derived from an EMBL/GenBank/DDBJ whole genome shotgun (WGS) entry which is preliminary data.</text>
</comment>
<dbReference type="AlphaFoldDB" id="A0A6I4SYZ7"/>
<sequence length="142" mass="15219">MKPESIRKFDMFYLGSLAISVVSIIVGYDALVAEVAAEGEASGMALGQVWAIGAVVIGLAISLLLWWLTSSKRLSIAKWIIVLFFVLGLIGLPGTLADGLTMLEIIGLVSVAAQATAIWYLFRPDAKEWFAGSSPVDPKTFD</sequence>
<dbReference type="EMBL" id="WTYM01000052">
    <property type="protein sequence ID" value="MXO60420.1"/>
    <property type="molecule type" value="Genomic_DNA"/>
</dbReference>
<evidence type="ECO:0000256" key="1">
    <source>
        <dbReference type="SAM" id="Phobius"/>
    </source>
</evidence>
<dbReference type="OrthoDB" id="7509246at2"/>
<keyword evidence="3" id="KW-1185">Reference proteome</keyword>